<dbReference type="SUPFAM" id="SSF53901">
    <property type="entry name" value="Thiolase-like"/>
    <property type="match status" value="2"/>
</dbReference>
<dbReference type="NCBIfam" id="TIGR01930">
    <property type="entry name" value="AcCoA-C-Actrans"/>
    <property type="match status" value="1"/>
</dbReference>
<evidence type="ECO:0000256" key="2">
    <source>
        <dbReference type="ARBA" id="ARBA00012705"/>
    </source>
</evidence>
<dbReference type="PROSITE" id="PS00099">
    <property type="entry name" value="THIOLASE_3"/>
    <property type="match status" value="1"/>
</dbReference>
<dbReference type="PANTHER" id="PTHR18919">
    <property type="entry name" value="ACETYL-COA C-ACYLTRANSFERASE"/>
    <property type="match status" value="1"/>
</dbReference>
<evidence type="ECO:0000259" key="7">
    <source>
        <dbReference type="Pfam" id="PF00108"/>
    </source>
</evidence>
<keyword evidence="4 6" id="KW-0012">Acyltransferase</keyword>
<evidence type="ECO:0000256" key="3">
    <source>
        <dbReference type="ARBA" id="ARBA00022679"/>
    </source>
</evidence>
<evidence type="ECO:0000256" key="5">
    <source>
        <dbReference type="PIRSR" id="PIRSR000429-1"/>
    </source>
</evidence>
<dbReference type="InterPro" id="IPR016039">
    <property type="entry name" value="Thiolase-like"/>
</dbReference>
<keyword evidence="3 6" id="KW-0808">Transferase</keyword>
<dbReference type="PIRSF" id="PIRSF000429">
    <property type="entry name" value="Ac-CoA_Ac_transf"/>
    <property type="match status" value="1"/>
</dbReference>
<feature type="active site" description="Proton acceptor" evidence="5">
    <location>
        <position position="387"/>
    </location>
</feature>
<comment type="similarity">
    <text evidence="1 6">Belongs to the thiolase-like superfamily. Thiolase family.</text>
</comment>
<comment type="caution">
    <text evidence="9">The sequence shown here is derived from an EMBL/GenBank/DDBJ whole genome shotgun (WGS) entry which is preliminary data.</text>
</comment>
<dbReference type="InterPro" id="IPR002155">
    <property type="entry name" value="Thiolase"/>
</dbReference>
<gene>
    <name evidence="9" type="ORF">ENQ20_10030</name>
</gene>
<evidence type="ECO:0000256" key="1">
    <source>
        <dbReference type="ARBA" id="ARBA00010982"/>
    </source>
</evidence>
<feature type="domain" description="Thiolase N-terminal" evidence="7">
    <location>
        <begin position="8"/>
        <end position="269"/>
    </location>
</feature>
<dbReference type="AlphaFoldDB" id="A0A7C1FFN8"/>
<dbReference type="InterPro" id="IPR020617">
    <property type="entry name" value="Thiolase_C"/>
</dbReference>
<organism evidence="9">
    <name type="scientific">Caldilinea aerophila</name>
    <dbReference type="NCBI Taxonomy" id="133453"/>
    <lineage>
        <taxon>Bacteria</taxon>
        <taxon>Bacillati</taxon>
        <taxon>Chloroflexota</taxon>
        <taxon>Caldilineae</taxon>
        <taxon>Caldilineales</taxon>
        <taxon>Caldilineaceae</taxon>
        <taxon>Caldilinea</taxon>
    </lineage>
</organism>
<name>A0A7C1FFN8_9CHLR</name>
<feature type="active site" description="Proton acceptor" evidence="5">
    <location>
        <position position="357"/>
    </location>
</feature>
<evidence type="ECO:0000259" key="8">
    <source>
        <dbReference type="Pfam" id="PF02803"/>
    </source>
</evidence>
<reference evidence="9" key="1">
    <citation type="journal article" date="2020" name="mSystems">
        <title>Genome- and Community-Level Interaction Insights into Carbon Utilization and Element Cycling Functions of Hydrothermarchaeota in Hydrothermal Sediment.</title>
        <authorList>
            <person name="Zhou Z."/>
            <person name="Liu Y."/>
            <person name="Xu W."/>
            <person name="Pan J."/>
            <person name="Luo Z.H."/>
            <person name="Li M."/>
        </authorList>
    </citation>
    <scope>NUCLEOTIDE SEQUENCE [LARGE SCALE GENOMIC DNA]</scope>
    <source>
        <strain evidence="9">SpSt-289</strain>
    </source>
</reference>
<feature type="domain" description="Thiolase C-terminal" evidence="8">
    <location>
        <begin position="278"/>
        <end position="399"/>
    </location>
</feature>
<dbReference type="InterPro" id="IPR020610">
    <property type="entry name" value="Thiolase_AS"/>
</dbReference>
<evidence type="ECO:0000313" key="9">
    <source>
        <dbReference type="EMBL" id="HDX31812.1"/>
    </source>
</evidence>
<dbReference type="EMBL" id="DSMG01000100">
    <property type="protein sequence ID" value="HDX31812.1"/>
    <property type="molecule type" value="Genomic_DNA"/>
</dbReference>
<accession>A0A7C1FFN8</accession>
<evidence type="ECO:0000256" key="4">
    <source>
        <dbReference type="ARBA" id="ARBA00023315"/>
    </source>
</evidence>
<dbReference type="Pfam" id="PF02803">
    <property type="entry name" value="Thiolase_C"/>
    <property type="match status" value="1"/>
</dbReference>
<dbReference type="EC" id="2.3.1.9" evidence="2"/>
<proteinExistence type="inferred from homology"/>
<dbReference type="PROSITE" id="PS00737">
    <property type="entry name" value="THIOLASE_2"/>
    <property type="match status" value="1"/>
</dbReference>
<dbReference type="Gene3D" id="3.40.47.10">
    <property type="match status" value="2"/>
</dbReference>
<protein>
    <recommendedName>
        <fullName evidence="2">acetyl-CoA C-acetyltransferase</fullName>
        <ecNumber evidence="2">2.3.1.9</ecNumber>
    </recommendedName>
</protein>
<dbReference type="PANTHER" id="PTHR18919:SF107">
    <property type="entry name" value="ACETYL-COA ACETYLTRANSFERASE, CYTOSOLIC"/>
    <property type="match status" value="1"/>
</dbReference>
<dbReference type="GO" id="GO:0003985">
    <property type="term" value="F:acetyl-CoA C-acetyltransferase activity"/>
    <property type="evidence" value="ECO:0007669"/>
    <property type="project" value="UniProtKB-EC"/>
</dbReference>
<dbReference type="Pfam" id="PF00108">
    <property type="entry name" value="Thiolase_N"/>
    <property type="match status" value="1"/>
</dbReference>
<sequence>MSEVYPEVYIVSAVRTPIGKFGGALKDVSPVDLCAHVMKAAIERAAIDAANLDLYIFGNILKHGHGQLVPRHAAFKAGIPAEVDGYAVDMLCSSGMMSVMNGATAIRAGDADLVLVGGVESMSQAGFVLSARARWGYKLLIGDNVEHLQDAMLVDGLTDPLTGELMGEEAERLCAAHGVTRTELDEVACLSHTRAAEARASGKFTNEIVPYPIQERKRTTQFAEDEGIRSDTTMETLAALRPAFARGGVLTAGNSSQISDGAAAMVLASSRAVQQCGLKPLAKILGGAWAGVDSWRFVEGPVPAIRKLLQKLDADLDSFDLIENNEAFALNNVLLRRILEIPYEKINVHGGAIALGHPIGASGARILVTLVHALRIHDKRRGLATLCHGVGGATAMALEQMA</sequence>
<dbReference type="InterPro" id="IPR020616">
    <property type="entry name" value="Thiolase_N"/>
</dbReference>
<dbReference type="InterPro" id="IPR020613">
    <property type="entry name" value="Thiolase_CS"/>
</dbReference>
<feature type="active site" description="Acyl-thioester intermediate" evidence="5">
    <location>
        <position position="92"/>
    </location>
</feature>
<evidence type="ECO:0000256" key="6">
    <source>
        <dbReference type="RuleBase" id="RU003557"/>
    </source>
</evidence>
<dbReference type="FunFam" id="3.40.47.10:FF:000010">
    <property type="entry name" value="Acetyl-CoA acetyltransferase (Thiolase)"/>
    <property type="match status" value="1"/>
</dbReference>
<dbReference type="CDD" id="cd00751">
    <property type="entry name" value="thiolase"/>
    <property type="match status" value="1"/>
</dbReference>